<dbReference type="Pfam" id="PF20578">
    <property type="entry name" value="aBig_2"/>
    <property type="match status" value="1"/>
</dbReference>
<feature type="domain" description="Atrophied bacterial Ig" evidence="8">
    <location>
        <begin position="558"/>
        <end position="638"/>
    </location>
</feature>
<keyword evidence="3 9" id="KW-0378">Hydrolase</keyword>
<feature type="chain" id="PRO_5046414710" evidence="6">
    <location>
        <begin position="26"/>
        <end position="847"/>
    </location>
</feature>
<comment type="pathway">
    <text evidence="1">Glycan metabolism; L-arabinan degradation.</text>
</comment>
<dbReference type="Pfam" id="PF16369">
    <property type="entry name" value="GH43_C"/>
    <property type="match status" value="1"/>
</dbReference>
<organism evidence="9 10">
    <name type="scientific">Thermobacillus xylanilyticus</name>
    <dbReference type="NCBI Taxonomy" id="76633"/>
    <lineage>
        <taxon>Bacteria</taxon>
        <taxon>Bacillati</taxon>
        <taxon>Bacillota</taxon>
        <taxon>Bacilli</taxon>
        <taxon>Bacillales</taxon>
        <taxon>Paenibacillaceae</taxon>
        <taxon>Thermobacillus</taxon>
    </lineage>
</organism>
<evidence type="ECO:0000256" key="2">
    <source>
        <dbReference type="ARBA" id="ARBA00009865"/>
    </source>
</evidence>
<dbReference type="PANTHER" id="PTHR43301">
    <property type="entry name" value="ARABINAN ENDO-1,5-ALPHA-L-ARABINOSIDASE"/>
    <property type="match status" value="1"/>
</dbReference>
<dbReference type="Gene3D" id="2.40.128.10">
    <property type="match status" value="1"/>
</dbReference>
<dbReference type="InterPro" id="IPR032291">
    <property type="entry name" value="Abn2_C"/>
</dbReference>
<dbReference type="CDD" id="cd18832">
    <property type="entry name" value="GH43_GsAbnA-like"/>
    <property type="match status" value="1"/>
</dbReference>
<dbReference type="RefSeq" id="WP_213482977.1">
    <property type="nucleotide sequence ID" value="NZ_CAJRAY010000001.1"/>
</dbReference>
<dbReference type="InterPro" id="IPR013320">
    <property type="entry name" value="ConA-like_dom_sf"/>
</dbReference>
<dbReference type="Pfam" id="PF04616">
    <property type="entry name" value="Glyco_hydro_43"/>
    <property type="match status" value="1"/>
</dbReference>
<dbReference type="Proteomes" id="UP000681526">
    <property type="component" value="Unassembled WGS sequence"/>
</dbReference>
<accession>A0ABN7RJ91</accession>
<feature type="signal peptide" evidence="6">
    <location>
        <begin position="1"/>
        <end position="25"/>
    </location>
</feature>
<keyword evidence="6" id="KW-0732">Signal</keyword>
<sequence length="847" mass="92799">MRRRRPLFMMLVCLLLTALAAPVHAAGANADRGGKPGQPTRDPQPPAFTEVSVHDPSIVRHGGTYYVFGSHIEAAKSTDLMNWTRFTNGYTTPGNTLYGDLSANLAGSFAWAGENDADSLGGFAVWAPDVFWNEHFVNEDGTKGAWLIYYSASSTYIRSAIGFAASKHIEGPYTYVDTIVYSGFTRDEAYDANSRVNKKWTNTNLSALVERGVLDGPNPNWFNANGSYNNTLYPNAIDANVFYDKDGRLWMTYGSWSGGIFILELDKQTGRPIYPGEDGTTPDGRMIDRYFGTKIAGGYTKSGEGPYIVYDRETDYYYLYMSYGWLGSDGGYNIRVFRSRRPDGPYVDTMGQNAVLPGNVDHTPYGIKLMGNFLFERRIGEPGEGIGYGYVSPGHNSVYYDKETGKRFLVFHARFPGKGEIHEVRVHQLFLNKKGWPVAAPYRYAGEKLEKVNRQDLIGEYRFIKHGKAYSEAIERSGYIRLNPNNTISGDVQGSWKKTGHFDAELTIDGKTYYGVFVKQWDPVSEAWVMTFTAISDEGVAIWGSKLEDRTEAQIVQDIAADLALGDTSGVTGNLNLPTEGTRRARIAWTTSDPGVVTETGVVTRPPAGAEPVSAVLTATITYGPERAVKTFPITVLPRRPATLAAHYAFEGNLDDATESFASGTPIGDRIDSVGGTIGYAEGKIGRAAVFDGASGVRLPNGLIQGDAYSVSVWLKPEQLTMYTTTFFGARNPDNWVSLVPRGPAGGQTMVWSGSAWYDGAAGLTIPTGEWSHLAFTVDGGELVVYVNGEERFRGANFPHVFTVPDAVFALGVNWWDPPYQGLMDELRIYEGALQPYEVAALAGAGG</sequence>
<evidence type="ECO:0000256" key="4">
    <source>
        <dbReference type="ARBA" id="ARBA00023295"/>
    </source>
</evidence>
<protein>
    <submittedName>
        <fullName evidence="9">Extracellular arabinanase</fullName>
        <ecNumber evidence="9">3.2.1.99</ecNumber>
    </submittedName>
</protein>
<name>A0ABN7RJ91_THEXY</name>
<evidence type="ECO:0000256" key="3">
    <source>
        <dbReference type="ARBA" id="ARBA00022801"/>
    </source>
</evidence>
<reference evidence="9 10" key="1">
    <citation type="submission" date="2021-04" db="EMBL/GenBank/DDBJ databases">
        <authorList>
            <person name="Rakotoarivonina H."/>
        </authorList>
    </citation>
    <scope>NUCLEOTIDE SEQUENCE [LARGE SCALE GENOMIC DNA]</scope>
    <source>
        <strain evidence="9 10">XE</strain>
    </source>
</reference>
<dbReference type="Gene3D" id="2.115.10.20">
    <property type="entry name" value="Glycosyl hydrolase domain, family 43"/>
    <property type="match status" value="1"/>
</dbReference>
<evidence type="ECO:0000259" key="8">
    <source>
        <dbReference type="Pfam" id="PF20578"/>
    </source>
</evidence>
<proteinExistence type="inferred from homology"/>
<evidence type="ECO:0000256" key="5">
    <source>
        <dbReference type="SAM" id="MobiDB-lite"/>
    </source>
</evidence>
<dbReference type="PANTHER" id="PTHR43301:SF3">
    <property type="entry name" value="ARABINAN ENDO-1,5-ALPHA-L-ARABINOSIDASE A-RELATED"/>
    <property type="match status" value="1"/>
</dbReference>
<comment type="similarity">
    <text evidence="2">Belongs to the glycosyl hydrolase 43 family.</text>
</comment>
<dbReference type="SUPFAM" id="SSF49899">
    <property type="entry name" value="Concanavalin A-like lectins/glucanases"/>
    <property type="match status" value="1"/>
</dbReference>
<evidence type="ECO:0000256" key="1">
    <source>
        <dbReference type="ARBA" id="ARBA00004834"/>
    </source>
</evidence>
<dbReference type="EC" id="3.2.1.99" evidence="9"/>
<comment type="caution">
    <text evidence="9">The sequence shown here is derived from an EMBL/GenBank/DDBJ whole genome shotgun (WGS) entry which is preliminary data.</text>
</comment>
<evidence type="ECO:0000256" key="6">
    <source>
        <dbReference type="SAM" id="SignalP"/>
    </source>
</evidence>
<keyword evidence="10" id="KW-1185">Reference proteome</keyword>
<gene>
    <name evidence="9" type="primary">txxe 3859-abnA</name>
    <name evidence="9" type="ORF">TXXE_00090</name>
</gene>
<dbReference type="InterPro" id="IPR046780">
    <property type="entry name" value="aBig_2"/>
</dbReference>
<dbReference type="Gene3D" id="2.60.120.200">
    <property type="match status" value="1"/>
</dbReference>
<dbReference type="Pfam" id="PF13385">
    <property type="entry name" value="Laminin_G_3"/>
    <property type="match status" value="1"/>
</dbReference>
<dbReference type="InterPro" id="IPR050727">
    <property type="entry name" value="GH43_arabinanases"/>
</dbReference>
<evidence type="ECO:0000259" key="7">
    <source>
        <dbReference type="Pfam" id="PF16369"/>
    </source>
</evidence>
<dbReference type="InterPro" id="IPR006710">
    <property type="entry name" value="Glyco_hydro_43"/>
</dbReference>
<feature type="domain" description="Extracellular endo-alpha-(1-&gt;5)-L-arabinanase C-terminal" evidence="7">
    <location>
        <begin position="441"/>
        <end position="544"/>
    </location>
</feature>
<dbReference type="EMBL" id="CAJRAY010000001">
    <property type="protein sequence ID" value="CAG5076164.1"/>
    <property type="molecule type" value="Genomic_DNA"/>
</dbReference>
<feature type="region of interest" description="Disordered" evidence="5">
    <location>
        <begin position="28"/>
        <end position="51"/>
    </location>
</feature>
<dbReference type="InterPro" id="IPR023296">
    <property type="entry name" value="Glyco_hydro_beta-prop_sf"/>
</dbReference>
<dbReference type="SUPFAM" id="SSF75005">
    <property type="entry name" value="Arabinanase/levansucrase/invertase"/>
    <property type="match status" value="1"/>
</dbReference>
<keyword evidence="4 9" id="KW-0326">Glycosidase</keyword>
<dbReference type="GO" id="GO:0046558">
    <property type="term" value="F:arabinan endo-1,5-alpha-L-arabinosidase activity"/>
    <property type="evidence" value="ECO:0007669"/>
    <property type="project" value="UniProtKB-EC"/>
</dbReference>
<evidence type="ECO:0000313" key="10">
    <source>
        <dbReference type="Proteomes" id="UP000681526"/>
    </source>
</evidence>
<evidence type="ECO:0000313" key="9">
    <source>
        <dbReference type="EMBL" id="CAG5076164.1"/>
    </source>
</evidence>